<dbReference type="EMBL" id="LR778114">
    <property type="protein sequence ID" value="CAB1127817.1"/>
    <property type="molecule type" value="Genomic_DNA"/>
</dbReference>
<accession>A0A6F8ZDI1</accession>
<feature type="domain" description="CRISPR type III-associated protein" evidence="2">
    <location>
        <begin position="257"/>
        <end position="466"/>
    </location>
</feature>
<dbReference type="PANTHER" id="PTHR35579:SF6">
    <property type="entry name" value="DUF324 DOMAIN-CONTAINING PROTEIN"/>
    <property type="match status" value="1"/>
</dbReference>
<evidence type="ECO:0000259" key="2">
    <source>
        <dbReference type="Pfam" id="PF03787"/>
    </source>
</evidence>
<dbReference type="KEGG" id="hfv:R50_0311"/>
<gene>
    <name evidence="3" type="ORF">R50_0311</name>
</gene>
<evidence type="ECO:0000313" key="3">
    <source>
        <dbReference type="EMBL" id="CAB1127817.1"/>
    </source>
</evidence>
<name>A0A6F8ZDI1_9FIRM</name>
<dbReference type="Proteomes" id="UP000503399">
    <property type="component" value="Chromosome"/>
</dbReference>
<proteinExistence type="predicted"/>
<dbReference type="GO" id="GO:0051607">
    <property type="term" value="P:defense response to virus"/>
    <property type="evidence" value="ECO:0007669"/>
    <property type="project" value="UniProtKB-KW"/>
</dbReference>
<dbReference type="Pfam" id="PF03787">
    <property type="entry name" value="RAMPs"/>
    <property type="match status" value="2"/>
</dbReference>
<dbReference type="InterPro" id="IPR052216">
    <property type="entry name" value="CRISPR_Csm3_endoribonuclease"/>
</dbReference>
<protein>
    <recommendedName>
        <fullName evidence="2">CRISPR type III-associated protein domain-containing protein</fullName>
    </recommendedName>
</protein>
<keyword evidence="1" id="KW-0051">Antiviral defense</keyword>
<dbReference type="CDD" id="cd09726">
    <property type="entry name" value="RAMP_I_III"/>
    <property type="match status" value="1"/>
</dbReference>
<organism evidence="3 4">
    <name type="scientific">Candidatus Hydrogenisulfobacillus filiaventi</name>
    <dbReference type="NCBI Taxonomy" id="2707344"/>
    <lineage>
        <taxon>Bacteria</taxon>
        <taxon>Bacillati</taxon>
        <taxon>Bacillota</taxon>
        <taxon>Clostridia</taxon>
        <taxon>Eubacteriales</taxon>
        <taxon>Clostridiales Family XVII. Incertae Sedis</taxon>
        <taxon>Candidatus Hydrogenisulfobacillus</taxon>
    </lineage>
</organism>
<evidence type="ECO:0000256" key="1">
    <source>
        <dbReference type="ARBA" id="ARBA00023118"/>
    </source>
</evidence>
<sequence length="522" mass="57107">MARFERYRVQGILTAHGPIRVGGAGGGPGIDLLPAANGMGQWILPGSSVAGALRAVDFRLHAQDGLENQLRAMWGPLDEDQRPLGASRIWVEDAVTKEQAVAEIRDGVGIHRRSGAAAARIKYNQLVLPAGTRFAWEMRWDRLVAVDDGEQPDPTPEAWLFPLLFYLVSRGLPLGGGKTRGLGWVRLKKSTLQVRREDWSTREGAWRALAGGEPVGLTWPSSPGDAGRLLTITVEWDPDGPVLVAAGGQGIGVDTVPLTTRGPDGKRYLVLPGSSLKGVLRSHAERIVRTVIGPCEETKKWLDLHDRFEALLDVPLVRELFGSPRRKSPAAGSEAAAGMMGALRVEDVRSTVGWDEETWEAITAKPQEQGCGHQPSRVGEGVEDDTLQLAQHVAIDRFTGGAAPGLLYDVLEPHRMKWKPWRLQLDLARLPQLEQPALALLLLVLDDVAAGRVGIGFGTQRGHGVVRIRRVTVEPVPEDWPGRPKWEAGSAVIRELPSEVRDWLRRGWETWWRPLAPSSKGA</sequence>
<reference evidence="3 4" key="1">
    <citation type="submission" date="2020-02" db="EMBL/GenBank/DDBJ databases">
        <authorList>
            <person name="Hogendoorn C."/>
        </authorList>
    </citation>
    <scope>NUCLEOTIDE SEQUENCE [LARGE SCALE GENOMIC DNA]</scope>
    <source>
        <strain evidence="3">R501</strain>
    </source>
</reference>
<dbReference type="InterPro" id="IPR005537">
    <property type="entry name" value="RAMP_III_fam"/>
</dbReference>
<keyword evidence="4" id="KW-1185">Reference proteome</keyword>
<dbReference type="AlphaFoldDB" id="A0A6F8ZDI1"/>
<dbReference type="PANTHER" id="PTHR35579">
    <property type="entry name" value="CRISPR SYSTEM CMS ENDORIBONUCLEASE CSM3"/>
    <property type="match status" value="1"/>
</dbReference>
<feature type="domain" description="CRISPR type III-associated protein" evidence="2">
    <location>
        <begin position="13"/>
        <end position="186"/>
    </location>
</feature>
<evidence type="ECO:0000313" key="4">
    <source>
        <dbReference type="Proteomes" id="UP000503399"/>
    </source>
</evidence>